<organism evidence="1">
    <name type="scientific">Enterobacter cloacae</name>
    <dbReference type="NCBI Taxonomy" id="550"/>
    <lineage>
        <taxon>Bacteria</taxon>
        <taxon>Pseudomonadati</taxon>
        <taxon>Pseudomonadota</taxon>
        <taxon>Gammaproteobacteria</taxon>
        <taxon>Enterobacterales</taxon>
        <taxon>Enterobacteriaceae</taxon>
        <taxon>Enterobacter</taxon>
        <taxon>Enterobacter cloacae complex</taxon>
    </lineage>
</organism>
<dbReference type="AlphaFoldDB" id="A0A1S6XXR0"/>
<evidence type="ECO:0000313" key="1">
    <source>
        <dbReference type="EMBL" id="AQX35122.1"/>
    </source>
</evidence>
<reference evidence="1" key="1">
    <citation type="journal article" date="2017" name="Antimicrob. Agents Chemother.">
        <title>Enterobacter cloacae Complex Isolates Harboring blaNMC-A or blaIMI-Type Class A Carbapenemase Genes on Novel Chromosomal Integrative Elements and Plasmids.</title>
        <authorList>
            <person name="Boyd D.A."/>
            <person name="Mataseje L.F."/>
            <person name="Davidson R."/>
            <person name="Delport J.A."/>
            <person name="Fuller J."/>
            <person name="Hoang L."/>
            <person name="Lefebvre B."/>
            <person name="Levett P.N."/>
            <person name="Roscoe D.L."/>
            <person name="Willey B.M."/>
            <person name="Mulvey M.R."/>
        </authorList>
    </citation>
    <scope>NUCLEOTIDE SEQUENCE</scope>
    <source>
        <strain evidence="1">N14-0444</strain>
        <plasmid evidence="1">pIMI-6</plasmid>
    </source>
</reference>
<geneLocation type="plasmid" evidence="1">
    <name>pIMI-6</name>
</geneLocation>
<proteinExistence type="predicted"/>
<gene>
    <name evidence="1" type="ORF">PIMI6_0100</name>
</gene>
<accession>A0A1S6XXR0</accession>
<name>A0A1S6XXR0_ENTCL</name>
<protein>
    <submittedName>
        <fullName evidence="1">Uncharacterized protein</fullName>
    </submittedName>
</protein>
<sequence length="119" mass="12993">MPRLPGPAAADAARQAVCWSGRCCYPGTVTTDCVSHSGAFAAAFYPPHQAGNARLKITQQRRVFLAVGDDAQRQLARTQVFRTVAFNVVDPDIQLERVGLHNLIILRSGAGREQECERT</sequence>
<dbReference type="EMBL" id="KX786187">
    <property type="protein sequence ID" value="AQX35122.1"/>
    <property type="molecule type" value="Genomic_DNA"/>
</dbReference>
<keyword evidence="1" id="KW-0614">Plasmid</keyword>